<name>A0AAN4YUL1_ASPOZ</name>
<comment type="caution">
    <text evidence="1">The sequence shown here is derived from an EMBL/GenBank/DDBJ whole genome shotgun (WGS) entry which is preliminary data.</text>
</comment>
<reference evidence="1" key="1">
    <citation type="submission" date="2023-04" db="EMBL/GenBank/DDBJ databases">
        <title>Aspergillus oryzae NBRC 4228.</title>
        <authorList>
            <person name="Ichikawa N."/>
            <person name="Sato H."/>
            <person name="Tonouchi N."/>
        </authorList>
    </citation>
    <scope>NUCLEOTIDE SEQUENCE</scope>
    <source>
        <strain evidence="1">NBRC 4228</strain>
    </source>
</reference>
<dbReference type="Proteomes" id="UP001165205">
    <property type="component" value="Unassembled WGS sequence"/>
</dbReference>
<gene>
    <name evidence="1" type="ORF">Aory04_001256900</name>
</gene>
<organism evidence="1 2">
    <name type="scientific">Aspergillus oryzae</name>
    <name type="common">Yellow koji mold</name>
    <dbReference type="NCBI Taxonomy" id="5062"/>
    <lineage>
        <taxon>Eukaryota</taxon>
        <taxon>Fungi</taxon>
        <taxon>Dikarya</taxon>
        <taxon>Ascomycota</taxon>
        <taxon>Pezizomycotina</taxon>
        <taxon>Eurotiomycetes</taxon>
        <taxon>Eurotiomycetidae</taxon>
        <taxon>Eurotiales</taxon>
        <taxon>Aspergillaceae</taxon>
        <taxon>Aspergillus</taxon>
        <taxon>Aspergillus subgen. Circumdati</taxon>
    </lineage>
</organism>
<proteinExistence type="predicted"/>
<dbReference type="AlphaFoldDB" id="A0AAN4YUL1"/>
<protein>
    <submittedName>
        <fullName evidence="1">Unnamed protein product</fullName>
    </submittedName>
</protein>
<evidence type="ECO:0000313" key="1">
    <source>
        <dbReference type="EMBL" id="GMG37765.1"/>
    </source>
</evidence>
<evidence type="ECO:0000313" key="2">
    <source>
        <dbReference type="Proteomes" id="UP001165205"/>
    </source>
</evidence>
<dbReference type="EMBL" id="BSYA01000257">
    <property type="protein sequence ID" value="GMG37765.1"/>
    <property type="molecule type" value="Genomic_DNA"/>
</dbReference>
<accession>A0AAN4YUL1</accession>
<sequence>MVYISKSAIKCPSRSCDFAYFASYPDPAGKLRSHFNNLKNRDVEHEEYFQKPSCLFCGKIIVSKTRKGLWKSEMNKHWLIDHPDKFGESEVALILSVKQLETLCNDWQLNYELEEGDLIIRRGRSVQLHGDMAVARILGQNEALPSKRRRTCSQYKKSPTSFDPPTTVAEITSTKNVVCDKYELDKKTPGAGVYPPRISPSRTLDPCISSADDPDPADAFSAMTYCFSGFEDIAGTFEEPTQGAG</sequence>